<feature type="region of interest" description="Disordered" evidence="1">
    <location>
        <begin position="260"/>
        <end position="314"/>
    </location>
</feature>
<sequence>MTEEKAPEEVDVNGKEEVKSSHEMNYDTKELEAIVQEMALLEQARMSGNPQESINFERTRGECLRDHLKTKEAILEKASSFKEKANRLFENKEYAIALKGYLTGLWLMREDRLPFPVVLTDSGPTPRGVAETIEIGIEKCASGQVTDLEDTFEILRCQLLSNASASCLQLCDLDAAEALAFEAHTRRPSPKTALRFAKALEAKSEYKEAERALQPFNDNAVVRRELLTLRQRRDEAKAKFSQIFTTTPAVASTLEKVEIHHSGKEEQVGNENIEEKPTTIKKKKKRSRARKKPLYPESEQQARRAEARKEADQVRTTPNVINLAELDDQDREAKIQEISQAQDRMERDAMALSRISASDALTLQKMRQDGATQTELARFYASARDTEAQRVGALMTDEEKIKFKTIADMPGVTNDQLDLCFDAIRQAVDVRNPPMGNNRIIVEETKEYITNNDSTTSTVKNEISHSLQAYKEKDDHKKQSSPLLHLARHILGFYLYPMRPGRNQSQR</sequence>
<dbReference type="InterPro" id="IPR050754">
    <property type="entry name" value="FKBP4/5/8-like"/>
</dbReference>
<name>A0A7S3JUG1_9STRA</name>
<evidence type="ECO:0000256" key="1">
    <source>
        <dbReference type="SAM" id="MobiDB-lite"/>
    </source>
</evidence>
<organism evidence="2">
    <name type="scientific">Aureoumbra lagunensis</name>
    <dbReference type="NCBI Taxonomy" id="44058"/>
    <lineage>
        <taxon>Eukaryota</taxon>
        <taxon>Sar</taxon>
        <taxon>Stramenopiles</taxon>
        <taxon>Ochrophyta</taxon>
        <taxon>Pelagophyceae</taxon>
        <taxon>Pelagomonadales</taxon>
        <taxon>Aureoumbra</taxon>
    </lineage>
</organism>
<dbReference type="SUPFAM" id="SSF48452">
    <property type="entry name" value="TPR-like"/>
    <property type="match status" value="1"/>
</dbReference>
<evidence type="ECO:0000313" key="2">
    <source>
        <dbReference type="EMBL" id="CAE0363934.1"/>
    </source>
</evidence>
<feature type="compositionally biased region" description="Basic residues" evidence="1">
    <location>
        <begin position="279"/>
        <end position="293"/>
    </location>
</feature>
<proteinExistence type="predicted"/>
<dbReference type="InterPro" id="IPR011990">
    <property type="entry name" value="TPR-like_helical_dom_sf"/>
</dbReference>
<feature type="compositionally biased region" description="Basic and acidic residues" evidence="1">
    <location>
        <begin position="300"/>
        <end position="313"/>
    </location>
</feature>
<gene>
    <name evidence="2" type="ORF">ALAG00032_LOCUS4675</name>
</gene>
<dbReference type="Gene3D" id="1.25.40.10">
    <property type="entry name" value="Tetratricopeptide repeat domain"/>
    <property type="match status" value="1"/>
</dbReference>
<protein>
    <submittedName>
        <fullName evidence="2">Uncharacterized protein</fullName>
    </submittedName>
</protein>
<feature type="compositionally biased region" description="Basic and acidic residues" evidence="1">
    <location>
        <begin position="260"/>
        <end position="278"/>
    </location>
</feature>
<dbReference type="EMBL" id="HBIJ01006640">
    <property type="protein sequence ID" value="CAE0363934.1"/>
    <property type="molecule type" value="Transcribed_RNA"/>
</dbReference>
<dbReference type="PANTHER" id="PTHR46512">
    <property type="entry name" value="PEPTIDYLPROLYL ISOMERASE"/>
    <property type="match status" value="1"/>
</dbReference>
<feature type="region of interest" description="Disordered" evidence="1">
    <location>
        <begin position="1"/>
        <end position="26"/>
    </location>
</feature>
<accession>A0A7S3JUG1</accession>
<reference evidence="2" key="1">
    <citation type="submission" date="2021-01" db="EMBL/GenBank/DDBJ databases">
        <authorList>
            <person name="Corre E."/>
            <person name="Pelletier E."/>
            <person name="Niang G."/>
            <person name="Scheremetjew M."/>
            <person name="Finn R."/>
            <person name="Kale V."/>
            <person name="Holt S."/>
            <person name="Cochrane G."/>
            <person name="Meng A."/>
            <person name="Brown T."/>
            <person name="Cohen L."/>
        </authorList>
    </citation>
    <scope>NUCLEOTIDE SEQUENCE</scope>
    <source>
        <strain evidence="2">CCMP1510</strain>
    </source>
</reference>
<dbReference type="AlphaFoldDB" id="A0A7S3JUG1"/>